<organism evidence="1 2">
    <name type="scientific">Panagrolaimus superbus</name>
    <dbReference type="NCBI Taxonomy" id="310955"/>
    <lineage>
        <taxon>Eukaryota</taxon>
        <taxon>Metazoa</taxon>
        <taxon>Ecdysozoa</taxon>
        <taxon>Nematoda</taxon>
        <taxon>Chromadorea</taxon>
        <taxon>Rhabditida</taxon>
        <taxon>Tylenchina</taxon>
        <taxon>Panagrolaimomorpha</taxon>
        <taxon>Panagrolaimoidea</taxon>
        <taxon>Panagrolaimidae</taxon>
        <taxon>Panagrolaimus</taxon>
    </lineage>
</organism>
<keyword evidence="1" id="KW-1185">Reference proteome</keyword>
<evidence type="ECO:0000313" key="2">
    <source>
        <dbReference type="WBParaSite" id="PSU_v2.g5348.t1"/>
    </source>
</evidence>
<proteinExistence type="predicted"/>
<accession>A0A914YZH8</accession>
<dbReference type="Proteomes" id="UP000887577">
    <property type="component" value="Unplaced"/>
</dbReference>
<name>A0A914YZH8_9BILA</name>
<dbReference type="WBParaSite" id="PSU_v2.g5348.t1">
    <property type="protein sequence ID" value="PSU_v2.g5348.t1"/>
    <property type="gene ID" value="PSU_v2.g5348"/>
</dbReference>
<evidence type="ECO:0000313" key="1">
    <source>
        <dbReference type="Proteomes" id="UP000887577"/>
    </source>
</evidence>
<sequence length="425" mass="50458">MQLGAVWTPMTDQLRKQLLENKELYKKIKSVEAIPKQWFNAVIETDDLRYIVQNVEARIAREIDAQINEKKLNIQLWYMYIKYLLTKDRLLAEEVYYRFRRIFLYQRTLENAFPQFDGKLSEDAKSAMENMKFNHPYKFTPLPSSPLTIYSNEKWVKQVLPFRESLMHYIFQKASFKITKKLYASCKHLYFLQRKPIFHSLYVGNELKLQYFRNSMATDGETSEFLEMDKIILTNTLIVQHSENSNLLHSISPKFASCNLRFLRVTNQSFFVNEYKFLTEAGRIMKLVFQKVTIKDENGEPIILENFLYNLPQAMYIDAPIKTRTTSETEKLLFTWNKPTKIHCISLLLDDELMEILRPMRLFKFLSRLVVNVKKSTNVVQFEKGNENISNYLQDLIASTQIWKHEHNDQSPPKVLTLKDYENLL</sequence>
<reference evidence="2" key="1">
    <citation type="submission" date="2022-11" db="UniProtKB">
        <authorList>
            <consortium name="WormBaseParasite"/>
        </authorList>
    </citation>
    <scope>IDENTIFICATION</scope>
</reference>
<dbReference type="AlphaFoldDB" id="A0A914YZH8"/>
<protein>
    <submittedName>
        <fullName evidence="2">Uncharacterized protein</fullName>
    </submittedName>
</protein>